<keyword evidence="1" id="KW-0802">TPR repeat</keyword>
<reference evidence="3 4" key="1">
    <citation type="journal article" date="2014" name="Genome Announc.">
        <title>Draft genome sequences of the altered schaedler flora, a defined bacterial community from gnotobiotic mice.</title>
        <authorList>
            <person name="Wannemuehler M.J."/>
            <person name="Overstreet A.M."/>
            <person name="Ward D.V."/>
            <person name="Phillips G.J."/>
        </authorList>
    </citation>
    <scope>NUCLEOTIDE SEQUENCE [LARGE SCALE GENOMIC DNA]</scope>
    <source>
        <strain evidence="3 4">ASF492</strain>
    </source>
</reference>
<evidence type="ECO:0000313" key="3">
    <source>
        <dbReference type="EMBL" id="EMZ33012.1"/>
    </source>
</evidence>
<dbReference type="InterPro" id="IPR011990">
    <property type="entry name" value="TPR-like_helical_dom_sf"/>
</dbReference>
<dbReference type="HOGENOM" id="CLU_005282_1_0_9"/>
<evidence type="ECO:0000313" key="4">
    <source>
        <dbReference type="Proteomes" id="UP000012589"/>
    </source>
</evidence>
<accession>N2AUT5</accession>
<dbReference type="STRING" id="1235802.C823_01430"/>
<dbReference type="SUPFAM" id="SSF52540">
    <property type="entry name" value="P-loop containing nucleoside triphosphate hydrolases"/>
    <property type="match status" value="1"/>
</dbReference>
<comment type="caution">
    <text evidence="3">The sequence shown here is derived from an EMBL/GenBank/DDBJ whole genome shotgun (WGS) entry which is preliminary data.</text>
</comment>
<dbReference type="Gene3D" id="1.25.40.10">
    <property type="entry name" value="Tetratricopeptide repeat domain"/>
    <property type="match status" value="1"/>
</dbReference>
<dbReference type="eggNOG" id="COG0464">
    <property type="taxonomic scope" value="Bacteria"/>
</dbReference>
<organism evidence="3 4">
    <name type="scientific">Eubacterium plexicaudatum ASF492</name>
    <dbReference type="NCBI Taxonomy" id="1235802"/>
    <lineage>
        <taxon>Bacteria</taxon>
        <taxon>Bacillati</taxon>
        <taxon>Bacillota</taxon>
        <taxon>Clostridia</taxon>
        <taxon>Eubacteriales</taxon>
        <taxon>Eubacteriaceae</taxon>
        <taxon>Eubacterium</taxon>
    </lineage>
</organism>
<feature type="repeat" description="TPR" evidence="1">
    <location>
        <begin position="78"/>
        <end position="111"/>
    </location>
</feature>
<dbReference type="Gene3D" id="3.40.50.300">
    <property type="entry name" value="P-loop containing nucleotide triphosphate hydrolases"/>
    <property type="match status" value="1"/>
</dbReference>
<sequence length="1184" mass="134528">MVTGVDKYEFKLKVDEMKALVGARNYHAAAEIAETINWKKIRNLNALVLAGEVFEQVGRYEDSKEILLLAYDKSPIGRNIIYRLAEIAIKTNRFDDAQEYYDEFVDIAPHDNLKYVLKYKMTAAQGLPYKEQIKILEELKEQEYSEEWAYELAFLYHMDMQPEKCVEACDELILWFGDGIYVEKALELKMHYQPLSKPQEEKYHIFRQKRTGVIEVKPNDSFESGEIIHEAVEIPSVRTNPGQYNTANLQKEIAKGMQQIHTVKMQQDANMRKQVRQDASMGGPFRQNLSFLQQPQQIRYQEPEPEQYQDRYQEPEPEQYLESEQQTRAMTMEEIQAEWERTKQEMNDALNEAAGPQQQEASKERSIERAEQLMQRLLGIIPQLAGQIAQQQLPETDVREEEPSKVRDDLEQAGRIVAGINQLLQNQIDSLQAGQVRMQQEEPILPEVSDPTRELPRVSEMMLEGKEIGAIDKVQMNGNSLNKNMAKKDENPVMSAWKEAQPGISAIDLLQRVRMEKTTAAEVSKPDPETADLMRQKQQMDAAGTQRQQQQADAETADMGIIRQMQTGNSALESLRQMQAGHSALESLRQLQAANFLAAQNGQSQEDRQLQAENVRNKNSTVDSMTHTYQPIEQQMSNAAQDELQTQATLKMPADRLQPMQDISSEMPVQMHQPMPEPSVQMRQLVPEAPVEMQQSMSEVPVQMQQSVPEMSAQMQQSVPEVPVQMRQLVPEASVEMQQLVPEASVEMQQPMPEMPVQMQQPMPEMPVQVQRSMPEMSVEMQRPMPEMPAQMQQSMPDRSSELYMQQDSVLNAQDIQYENTINAASAQTQAAESMLDSADDNINTNMKNSEAYEFEETINEKPEYPQDNIFLASKPRFLTQAQLQAGAAMDGKKTTQVTKEFSKEAMVAAHTENMNNISKADSQELKELKRLTPEQKQIFSYFVPIAGMEAQIYDLLMGVSEHLQYDKHAQSGNIIIEGISGSGKTVLIMDIIKVLQKEIKRPVGKTGKIDANALNQKDPDVLMDKISGGCLIIESAGKISRETAVRLSKCMEKDHAGTLYIIEDTEEGIQKALERDSSFAAKFTEKITIPLFSSDELVEFGKAYANDLNYDIDEMGVLALYKRISAIQKLDHVTTLTEVKEIVDEAIDNAEKGVLKKVFGMLTATRANDDNYIILREKDFEES</sequence>
<dbReference type="InterPro" id="IPR019734">
    <property type="entry name" value="TPR_rpt"/>
</dbReference>
<feature type="region of interest" description="Disordered" evidence="2">
    <location>
        <begin position="523"/>
        <end position="555"/>
    </location>
</feature>
<dbReference type="PROSITE" id="PS50005">
    <property type="entry name" value="TPR"/>
    <property type="match status" value="1"/>
</dbReference>
<protein>
    <submittedName>
        <fullName evidence="3">Uncharacterized protein</fullName>
    </submittedName>
</protein>
<dbReference type="eggNOG" id="COG3266">
    <property type="taxonomic scope" value="Bacteria"/>
</dbReference>
<proteinExistence type="predicted"/>
<feature type="compositionally biased region" description="Basic and acidic residues" evidence="2">
    <location>
        <begin position="523"/>
        <end position="535"/>
    </location>
</feature>
<dbReference type="InterPro" id="IPR027417">
    <property type="entry name" value="P-loop_NTPase"/>
</dbReference>
<evidence type="ECO:0000256" key="1">
    <source>
        <dbReference type="PROSITE-ProRule" id="PRU00339"/>
    </source>
</evidence>
<dbReference type="eggNOG" id="COG0457">
    <property type="taxonomic scope" value="Bacteria"/>
</dbReference>
<gene>
    <name evidence="3" type="ORF">C823_01430</name>
</gene>
<evidence type="ECO:0000256" key="2">
    <source>
        <dbReference type="SAM" id="MobiDB-lite"/>
    </source>
</evidence>
<dbReference type="EMBL" id="AQFT01000041">
    <property type="protein sequence ID" value="EMZ33012.1"/>
    <property type="molecule type" value="Genomic_DNA"/>
</dbReference>
<dbReference type="Proteomes" id="UP000012589">
    <property type="component" value="Unassembled WGS sequence"/>
</dbReference>
<dbReference type="SUPFAM" id="SSF48452">
    <property type="entry name" value="TPR-like"/>
    <property type="match status" value="1"/>
</dbReference>
<dbReference type="AlphaFoldDB" id="N2AUT5"/>
<dbReference type="PATRIC" id="fig|1235802.3.peg.1519"/>
<keyword evidence="4" id="KW-1185">Reference proteome</keyword>
<name>N2AUT5_9FIRM</name>